<comment type="caution">
    <text evidence="1">The sequence shown here is derived from an EMBL/GenBank/DDBJ whole genome shotgun (WGS) entry which is preliminary data.</text>
</comment>
<dbReference type="Proteomes" id="UP000039021">
    <property type="component" value="Unassembled WGS sequence"/>
</dbReference>
<evidence type="ECO:0000313" key="1">
    <source>
        <dbReference type="EMBL" id="COY99272.1"/>
    </source>
</evidence>
<dbReference type="AlphaFoldDB" id="A0A916PGW6"/>
<name>A0A916PGW6_MYCTX</name>
<organism evidence="1 2">
    <name type="scientific">Mycobacterium tuberculosis</name>
    <dbReference type="NCBI Taxonomy" id="1773"/>
    <lineage>
        <taxon>Bacteria</taxon>
        <taxon>Bacillati</taxon>
        <taxon>Actinomycetota</taxon>
        <taxon>Actinomycetes</taxon>
        <taxon>Mycobacteriales</taxon>
        <taxon>Mycobacteriaceae</taxon>
        <taxon>Mycobacterium</taxon>
        <taxon>Mycobacterium tuberculosis complex</taxon>
    </lineage>
</organism>
<reference evidence="2" key="1">
    <citation type="submission" date="2015-03" db="EMBL/GenBank/DDBJ databases">
        <authorList>
            <consortium name="Pathogen Informatics"/>
        </authorList>
    </citation>
    <scope>NUCLEOTIDE SEQUENCE [LARGE SCALE GENOMIC DNA]</scope>
    <source>
        <strain evidence="2">N09902308</strain>
    </source>
</reference>
<evidence type="ECO:0000313" key="2">
    <source>
        <dbReference type="Proteomes" id="UP000039021"/>
    </source>
</evidence>
<sequence length="70" mass="7421">MTQLAQVEHHRICSEAETPDVLADLLDIGGVDLASDGHHCRQVMQVGPNLSATVVNGGISGPRRDAASRF</sequence>
<gene>
    <name evidence="1" type="ORF">ERS007739_03278</name>
</gene>
<protein>
    <submittedName>
        <fullName evidence="1">Uncharacterized protein</fullName>
    </submittedName>
</protein>
<proteinExistence type="predicted"/>
<dbReference type="EMBL" id="CSBK01001669">
    <property type="protein sequence ID" value="COY99272.1"/>
    <property type="molecule type" value="Genomic_DNA"/>
</dbReference>
<accession>A0A916PGW6</accession>